<evidence type="ECO:0000313" key="1">
    <source>
        <dbReference type="EMBL" id="KAA6392931.1"/>
    </source>
</evidence>
<reference evidence="1 2" key="1">
    <citation type="submission" date="2019-03" db="EMBL/GenBank/DDBJ databases">
        <title>Single cell metagenomics reveals metabolic interactions within the superorganism composed of flagellate Streblomastix strix and complex community of Bacteroidetes bacteria on its surface.</title>
        <authorList>
            <person name="Treitli S.C."/>
            <person name="Kolisko M."/>
            <person name="Husnik F."/>
            <person name="Keeling P."/>
            <person name="Hampl V."/>
        </authorList>
    </citation>
    <scope>NUCLEOTIDE SEQUENCE [LARGE SCALE GENOMIC DNA]</scope>
    <source>
        <strain evidence="1">ST1C</strain>
    </source>
</reference>
<name>A0A5J4WDC2_9EUKA</name>
<sequence length="81" mass="9466">MAFSRVREIIGTDAGLALKSQPMQEIQCFIMRFMELLTEQNTFAIDFLANPIAQVQVQDYKARTLYAPEEKDTQRYYRPKS</sequence>
<dbReference type="AlphaFoldDB" id="A0A5J4WDC2"/>
<evidence type="ECO:0000313" key="2">
    <source>
        <dbReference type="Proteomes" id="UP000324800"/>
    </source>
</evidence>
<gene>
    <name evidence="1" type="ORF">EZS28_011542</name>
</gene>
<accession>A0A5J4WDC2</accession>
<organism evidence="1 2">
    <name type="scientific">Streblomastix strix</name>
    <dbReference type="NCBI Taxonomy" id="222440"/>
    <lineage>
        <taxon>Eukaryota</taxon>
        <taxon>Metamonada</taxon>
        <taxon>Preaxostyla</taxon>
        <taxon>Oxymonadida</taxon>
        <taxon>Streblomastigidae</taxon>
        <taxon>Streblomastix</taxon>
    </lineage>
</organism>
<dbReference type="Proteomes" id="UP000324800">
    <property type="component" value="Unassembled WGS sequence"/>
</dbReference>
<protein>
    <submittedName>
        <fullName evidence="1">Uncharacterized protein</fullName>
    </submittedName>
</protein>
<comment type="caution">
    <text evidence="1">The sequence shown here is derived from an EMBL/GenBank/DDBJ whole genome shotgun (WGS) entry which is preliminary data.</text>
</comment>
<dbReference type="EMBL" id="SNRW01002394">
    <property type="protein sequence ID" value="KAA6392931.1"/>
    <property type="molecule type" value="Genomic_DNA"/>
</dbReference>
<proteinExistence type="predicted"/>